<dbReference type="SUPFAM" id="SSF158472">
    <property type="entry name" value="HAMP domain-like"/>
    <property type="match status" value="1"/>
</dbReference>
<evidence type="ECO:0000256" key="2">
    <source>
        <dbReference type="ARBA" id="ARBA00029447"/>
    </source>
</evidence>
<protein>
    <submittedName>
        <fullName evidence="8">Methyl-accepting chemotaxis protein</fullName>
    </submittedName>
</protein>
<evidence type="ECO:0000256" key="5">
    <source>
        <dbReference type="SAM" id="MobiDB-lite"/>
    </source>
</evidence>
<name>A0ABS4E5Z8_9HYPH</name>
<dbReference type="Pfam" id="PF00015">
    <property type="entry name" value="MCPsignal"/>
    <property type="match status" value="1"/>
</dbReference>
<feature type="domain" description="HAMP" evidence="7">
    <location>
        <begin position="210"/>
        <end position="263"/>
    </location>
</feature>
<evidence type="ECO:0000256" key="4">
    <source>
        <dbReference type="SAM" id="Coils"/>
    </source>
</evidence>
<dbReference type="PROSITE" id="PS50111">
    <property type="entry name" value="CHEMOTAXIS_TRANSDUC_2"/>
    <property type="match status" value="1"/>
</dbReference>
<comment type="similarity">
    <text evidence="2">Belongs to the methyl-accepting chemotaxis (MCP) protein family.</text>
</comment>
<reference evidence="8 9" key="1">
    <citation type="submission" date="2021-03" db="EMBL/GenBank/DDBJ databases">
        <title>Genomic Encyclopedia of Type Strains, Phase IV (KMG-IV): sequencing the most valuable type-strain genomes for metagenomic binning, comparative biology and taxonomic classification.</title>
        <authorList>
            <person name="Goeker M."/>
        </authorList>
    </citation>
    <scope>NUCLEOTIDE SEQUENCE [LARGE SCALE GENOMIC DNA]</scope>
    <source>
        <strain evidence="8 9">DSM 21600</strain>
    </source>
</reference>
<keyword evidence="4" id="KW-0175">Coiled coil</keyword>
<feature type="domain" description="Methyl-accepting transducer" evidence="6">
    <location>
        <begin position="348"/>
        <end position="577"/>
    </location>
</feature>
<dbReference type="Pfam" id="PF00672">
    <property type="entry name" value="HAMP"/>
    <property type="match status" value="1"/>
</dbReference>
<dbReference type="SMART" id="SM00283">
    <property type="entry name" value="MA"/>
    <property type="match status" value="1"/>
</dbReference>
<keyword evidence="9" id="KW-1185">Reference proteome</keyword>
<dbReference type="InterPro" id="IPR051310">
    <property type="entry name" value="MCP_chemotaxis"/>
</dbReference>
<sequence>MRITISRSLMLFAALLVIGFGTALGITVYALEKLKIGSDEYQAIVTANELLTDTTSPDLSALLPFLLVKDIKAHPERLVANAERLATLQQRHATREKYWETASIPEALRTEIVDRLEPRAKAFWDEVMTAYLPAAHAGDERALKASMDRLEKEYEAQAVEIAALVKAARAYTAQVEKNGVHHSEVLNRIALSVSGAAFLALFAGLFIFRQRAISPLQGIAAYMGELSAGNYQAEVPYRDRSDEIGDMAEAVAIFRQAGIDKERLSAETRKLEAAADAERADRLAAQIHEAECLQKVVTDLGAGLERLSRFNIRFTLDEPFEQRFEVLRHDFNKSLGVFQDCMTEVLNKAREIENNTVSLRSSSDQLSKRTEQQAAALEETAAALEEITTNVRLSSGRATETREKSRSAHRNVEKSTAVVQDAIGAMGRIEEASGQIGKITNVIDEIAFQTNLLALNAGVEAARAGDAGKGFAVVAQEVRELAQRSAAAAREIKDLIDRSTQEVAGGVDLVRRTGAALGEIADDIGSIARDVEMIAGSANEQSAGLSEINQAVNQMDTITQQNAAMVEETTAATHALEGEVATLVRLVSQFVFNRRHKVRDTEKDREKTATIRGRAAA</sequence>
<keyword evidence="1" id="KW-0145">Chemotaxis</keyword>
<dbReference type="RefSeq" id="WP_209949081.1">
    <property type="nucleotide sequence ID" value="NZ_JAGGJU010000017.1"/>
</dbReference>
<dbReference type="PANTHER" id="PTHR43531">
    <property type="entry name" value="PROTEIN ICFG"/>
    <property type="match status" value="1"/>
</dbReference>
<dbReference type="CDD" id="cd11386">
    <property type="entry name" value="MCP_signal"/>
    <property type="match status" value="1"/>
</dbReference>
<gene>
    <name evidence="8" type="ORF">J2Z17_004802</name>
</gene>
<feature type="coiled-coil region" evidence="4">
    <location>
        <begin position="140"/>
        <end position="167"/>
    </location>
</feature>
<proteinExistence type="inferred from homology"/>
<evidence type="ECO:0000313" key="8">
    <source>
        <dbReference type="EMBL" id="MBP1853341.1"/>
    </source>
</evidence>
<organism evidence="8 9">
    <name type="scientific">Rhizobium halophytocola</name>
    <dbReference type="NCBI Taxonomy" id="735519"/>
    <lineage>
        <taxon>Bacteria</taxon>
        <taxon>Pseudomonadati</taxon>
        <taxon>Pseudomonadota</taxon>
        <taxon>Alphaproteobacteria</taxon>
        <taxon>Hyphomicrobiales</taxon>
        <taxon>Rhizobiaceae</taxon>
        <taxon>Rhizobium/Agrobacterium group</taxon>
        <taxon>Rhizobium</taxon>
    </lineage>
</organism>
<dbReference type="InterPro" id="IPR004089">
    <property type="entry name" value="MCPsignal_dom"/>
</dbReference>
<comment type="caution">
    <text evidence="8">The sequence shown here is derived from an EMBL/GenBank/DDBJ whole genome shotgun (WGS) entry which is preliminary data.</text>
</comment>
<dbReference type="CDD" id="cd06225">
    <property type="entry name" value="HAMP"/>
    <property type="match status" value="1"/>
</dbReference>
<dbReference type="Proteomes" id="UP000759443">
    <property type="component" value="Unassembled WGS sequence"/>
</dbReference>
<dbReference type="Gene3D" id="1.10.287.950">
    <property type="entry name" value="Methyl-accepting chemotaxis protein"/>
    <property type="match status" value="1"/>
</dbReference>
<dbReference type="PANTHER" id="PTHR43531:SF11">
    <property type="entry name" value="METHYL-ACCEPTING CHEMOTAXIS PROTEIN 3"/>
    <property type="match status" value="1"/>
</dbReference>
<dbReference type="InterPro" id="IPR003660">
    <property type="entry name" value="HAMP_dom"/>
</dbReference>
<dbReference type="Gene3D" id="1.10.8.500">
    <property type="entry name" value="HAMP domain in histidine kinase"/>
    <property type="match status" value="1"/>
</dbReference>
<dbReference type="SMART" id="SM00304">
    <property type="entry name" value="HAMP"/>
    <property type="match status" value="1"/>
</dbReference>
<evidence type="ECO:0000256" key="3">
    <source>
        <dbReference type="PROSITE-ProRule" id="PRU00284"/>
    </source>
</evidence>
<dbReference type="PROSITE" id="PS50885">
    <property type="entry name" value="HAMP"/>
    <property type="match status" value="1"/>
</dbReference>
<dbReference type="EMBL" id="JAGGJU010000017">
    <property type="protein sequence ID" value="MBP1853341.1"/>
    <property type="molecule type" value="Genomic_DNA"/>
</dbReference>
<feature type="region of interest" description="Disordered" evidence="5">
    <location>
        <begin position="394"/>
        <end position="413"/>
    </location>
</feature>
<evidence type="ECO:0000256" key="1">
    <source>
        <dbReference type="ARBA" id="ARBA00022500"/>
    </source>
</evidence>
<evidence type="ECO:0000259" key="6">
    <source>
        <dbReference type="PROSITE" id="PS50111"/>
    </source>
</evidence>
<evidence type="ECO:0000259" key="7">
    <source>
        <dbReference type="PROSITE" id="PS50885"/>
    </source>
</evidence>
<evidence type="ECO:0000313" key="9">
    <source>
        <dbReference type="Proteomes" id="UP000759443"/>
    </source>
</evidence>
<dbReference type="SUPFAM" id="SSF58104">
    <property type="entry name" value="Methyl-accepting chemotaxis protein (MCP) signaling domain"/>
    <property type="match status" value="1"/>
</dbReference>
<keyword evidence="3" id="KW-0807">Transducer</keyword>
<feature type="compositionally biased region" description="Basic and acidic residues" evidence="5">
    <location>
        <begin position="399"/>
        <end position="413"/>
    </location>
</feature>
<accession>A0ABS4E5Z8</accession>